<keyword evidence="2" id="KW-1185">Reference proteome</keyword>
<name>A0A8K0HLN9_9ROSA</name>
<evidence type="ECO:0000313" key="2">
    <source>
        <dbReference type="Proteomes" id="UP000796880"/>
    </source>
</evidence>
<protein>
    <submittedName>
        <fullName evidence="1">Uncharacterized protein</fullName>
    </submittedName>
</protein>
<sequence length="85" mass="9704">MPIGPYSRFNSHPLIEDIIETKDNSNIDDFLVDHDSVIQNSNRELAPINDSELHIAEVVKPHVFSNIESFFNQNLSSRIINTQLV</sequence>
<organism evidence="1 2">
    <name type="scientific">Rhamnella rubrinervis</name>
    <dbReference type="NCBI Taxonomy" id="2594499"/>
    <lineage>
        <taxon>Eukaryota</taxon>
        <taxon>Viridiplantae</taxon>
        <taxon>Streptophyta</taxon>
        <taxon>Embryophyta</taxon>
        <taxon>Tracheophyta</taxon>
        <taxon>Spermatophyta</taxon>
        <taxon>Magnoliopsida</taxon>
        <taxon>eudicotyledons</taxon>
        <taxon>Gunneridae</taxon>
        <taxon>Pentapetalae</taxon>
        <taxon>rosids</taxon>
        <taxon>fabids</taxon>
        <taxon>Rosales</taxon>
        <taxon>Rhamnaceae</taxon>
        <taxon>rhamnoid group</taxon>
        <taxon>Rhamneae</taxon>
        <taxon>Rhamnella</taxon>
    </lineage>
</organism>
<comment type="caution">
    <text evidence="1">The sequence shown here is derived from an EMBL/GenBank/DDBJ whole genome shotgun (WGS) entry which is preliminary data.</text>
</comment>
<accession>A0A8K0HLN9</accession>
<dbReference type="AlphaFoldDB" id="A0A8K0HLN9"/>
<evidence type="ECO:0000313" key="1">
    <source>
        <dbReference type="EMBL" id="KAF3453884.1"/>
    </source>
</evidence>
<reference evidence="1" key="1">
    <citation type="submission" date="2020-03" db="EMBL/GenBank/DDBJ databases">
        <title>A high-quality chromosome-level genome assembly of a woody plant with both climbing and erect habits, Rhamnella rubrinervis.</title>
        <authorList>
            <person name="Lu Z."/>
            <person name="Yang Y."/>
            <person name="Zhu X."/>
            <person name="Sun Y."/>
        </authorList>
    </citation>
    <scope>NUCLEOTIDE SEQUENCE</scope>
    <source>
        <strain evidence="1">BYM</strain>
        <tissue evidence="1">Leaf</tissue>
    </source>
</reference>
<dbReference type="Proteomes" id="UP000796880">
    <property type="component" value="Unassembled WGS sequence"/>
</dbReference>
<dbReference type="EMBL" id="VOIH02000002">
    <property type="protein sequence ID" value="KAF3453884.1"/>
    <property type="molecule type" value="Genomic_DNA"/>
</dbReference>
<proteinExistence type="predicted"/>
<gene>
    <name evidence="1" type="ORF">FNV43_RR04325</name>
</gene>